<name>A0A2A9P441_OPHUN</name>
<feature type="compositionally biased region" description="Basic and acidic residues" evidence="1">
    <location>
        <begin position="252"/>
        <end position="266"/>
    </location>
</feature>
<evidence type="ECO:0000313" key="4">
    <source>
        <dbReference type="Proteomes" id="UP000037136"/>
    </source>
</evidence>
<feature type="compositionally biased region" description="Acidic residues" evidence="1">
    <location>
        <begin position="1068"/>
        <end position="1086"/>
    </location>
</feature>
<feature type="compositionally biased region" description="Basic and acidic residues" evidence="1">
    <location>
        <begin position="1087"/>
        <end position="1100"/>
    </location>
</feature>
<feature type="compositionally biased region" description="Basic and acidic residues" evidence="1">
    <location>
        <begin position="652"/>
        <end position="665"/>
    </location>
</feature>
<feature type="compositionally biased region" description="Acidic residues" evidence="1">
    <location>
        <begin position="852"/>
        <end position="865"/>
    </location>
</feature>
<dbReference type="OrthoDB" id="3937590at2759"/>
<evidence type="ECO:0000259" key="2">
    <source>
        <dbReference type="Pfam" id="PF22485"/>
    </source>
</evidence>
<feature type="compositionally biased region" description="Basic and acidic residues" evidence="1">
    <location>
        <begin position="274"/>
        <end position="288"/>
    </location>
</feature>
<dbReference type="Pfam" id="PF12396">
    <property type="entry name" value="DUF3659"/>
    <property type="match status" value="7"/>
</dbReference>
<feature type="region of interest" description="Disordered" evidence="1">
    <location>
        <begin position="1"/>
        <end position="29"/>
    </location>
</feature>
<reference evidence="3 4" key="1">
    <citation type="journal article" date="2015" name="BMC Genomics">
        <title>Gene expression during zombie ant biting behavior reflects the complexity underlying fungal parasitic behavioral manipulation.</title>
        <authorList>
            <person name="de Bekker C."/>
            <person name="Ohm R.A."/>
            <person name="Loreto R.G."/>
            <person name="Sebastian A."/>
            <person name="Albert I."/>
            <person name="Merrow M."/>
            <person name="Brachmann A."/>
            <person name="Hughes D.P."/>
        </authorList>
    </citation>
    <scope>NUCLEOTIDE SEQUENCE [LARGE SCALE GENOMIC DNA]</scope>
    <source>
        <strain evidence="3 4">SC16a</strain>
    </source>
</reference>
<accession>A0A2A9P441</accession>
<dbReference type="PANTHER" id="PTHR39461:SF1">
    <property type="entry name" value="LEA DOMAIN PROTEIN (AFU_ORTHOLOGUE AFUA_8G04920)"/>
    <property type="match status" value="1"/>
</dbReference>
<dbReference type="STRING" id="268505.A0A2A9P441"/>
<feature type="compositionally biased region" description="Basic and acidic residues" evidence="1">
    <location>
        <begin position="686"/>
        <end position="709"/>
    </location>
</feature>
<keyword evidence="4" id="KW-1185">Reference proteome</keyword>
<feature type="region of interest" description="Disordered" evidence="1">
    <location>
        <begin position="847"/>
        <end position="872"/>
    </location>
</feature>
<feature type="compositionally biased region" description="Basic and acidic residues" evidence="1">
    <location>
        <begin position="162"/>
        <end position="175"/>
    </location>
</feature>
<feature type="compositionally biased region" description="Acidic residues" evidence="1">
    <location>
        <begin position="593"/>
        <end position="606"/>
    </location>
</feature>
<sequence>MPIKNAFSVPGSWGKDTGEGDTTSAANSEAIPRNAAGVVDKSGKIVDESGKTVGNISDSKDAEALAGSAVTATGDVINASGEILGKASLESEYTTKSDSKSGGGWNVLGKTKGVIQTVDNIRGPVNKSFELANNLPNLPGKAAEKGTSGVNGGDDESAATRGEQKDGSTGRKDAVADSAADSQKDVKDGGSGVESQSKPAEASTSRSEKTASVADTDQRQPRIQLEDNDKATDQGTAKRESPTSAASTAGKYDSEVKSSADDKVNPESDAAVSADHKTTGEEPLRMEDPVPVDEESETGVKSEPLKPADSVSEVASKSAGEPAQGRSEKAPSALAQEHASEKGSKLASEQAKSTEHGMDEAPSEMAGNKTAEIPPSEQISNKAEGHATSKMVAEKTPGETPSEPHSKRGTWKATSELAPEQLTGEASSDVAAGKTEEKIPSELHSEKATHRATSDLAPEKASKQAQSELGDKSTVKDASGTGPEPAEGKAPEPAELTEGKAPSALGSEKVADEAPSDVGSQKPLETAKQATSELGSKKEPSEVARGGLTEEALSEVEGKPEADQGTGTRSAAPDAHSFVGSEGKADVSGSQLEEPEAEPGQEQDDETLTKEVAEEGDKTKEAPLDYSLLKGTKVNKSGNLVDSDGDVIGRLVEGDAKKLRGKLADEEGYILDDSGNKVGRGEPLPDAERPQEEGKDNEVLTEEEKKENEAGQGEEEEEPPLDYSVLKGTKVNKSGNLVDGDGDIIGRLVEGDAKQLIGRRADADGYIWNDSGKKVGRGEPIPAAERDAAKSFAPFENFPDAVVEADGRVMSEGRQVGTVVEGDPKRLKGSKVDEDGDILDRRGNIVGKAEAWDEPEPPPEEEPEPPPDRSILAGKRVNKMGNVVDSAGVIYGRVVEGNVASLVGRMCNRDGNVMSESGEVIGRAELVPEHEREGTRDGPFAELVGCTVTRDGKVVTAAGDVVGRLTSGDGKMLYGRSVDEDGDVVDRNGNVLGKAERWEEPVVEKKRDALAGRKVNREGNVVDEDGNIIGRLTSGDVGICAGKEIDDDGDVINSKGMTIGHVSRLEDIPPEVEPEPEPEEPEESAEDKEKREQAEQDRKLAGQLSAAIEQSLDKIRPVCRMIMDKIERAERTPKEELDEEQLVREVKPLIEEGGRILTETNGTIRGLDPDGRIQRNAKAKAGTREATPEEHHLAEVLKELTGTVSETIDKARRKIDGMPHAKKELNPLWGLLSEPLFQILAAVGLLLNGVLGIVGRLLSGLGLGGLVDNLLGGLGLNKILGSLGLGSALDALTGKKKK</sequence>
<evidence type="ECO:0000313" key="3">
    <source>
        <dbReference type="EMBL" id="PFH55727.1"/>
    </source>
</evidence>
<feature type="compositionally biased region" description="Basic and acidic residues" evidence="1">
    <location>
        <begin position="434"/>
        <end position="462"/>
    </location>
</feature>
<feature type="compositionally biased region" description="Basic and acidic residues" evidence="1">
    <location>
        <begin position="383"/>
        <end position="406"/>
    </location>
</feature>
<dbReference type="InterPro" id="IPR054256">
    <property type="entry name" value="DUF6987"/>
</dbReference>
<dbReference type="InterPro" id="IPR022124">
    <property type="entry name" value="DUF3659"/>
</dbReference>
<feature type="domain" description="DUF6987" evidence="2">
    <location>
        <begin position="1089"/>
        <end position="1287"/>
    </location>
</feature>
<feature type="region of interest" description="Disordered" evidence="1">
    <location>
        <begin position="1058"/>
        <end position="1101"/>
    </location>
</feature>
<proteinExistence type="predicted"/>
<feature type="compositionally biased region" description="Basic and acidic residues" evidence="1">
    <location>
        <begin position="607"/>
        <end position="623"/>
    </location>
</feature>
<comment type="caution">
    <text evidence="3">The sequence shown here is derived from an EMBL/GenBank/DDBJ whole genome shotgun (WGS) entry which is preliminary data.</text>
</comment>
<dbReference type="Proteomes" id="UP000037136">
    <property type="component" value="Unassembled WGS sequence"/>
</dbReference>
<dbReference type="Pfam" id="PF22485">
    <property type="entry name" value="DUF6987"/>
    <property type="match status" value="1"/>
</dbReference>
<reference evidence="3 4" key="2">
    <citation type="journal article" date="2017" name="Sci. Rep.">
        <title>Ant-infecting Ophiocordyceps genomes reveal a high diversity of potential behavioral manipulation genes and a possible major role for enterotoxins.</title>
        <authorList>
            <person name="de Bekker C."/>
            <person name="Ohm R.A."/>
            <person name="Evans H.C."/>
            <person name="Brachmann A."/>
            <person name="Hughes D.P."/>
        </authorList>
    </citation>
    <scope>NUCLEOTIDE SEQUENCE [LARGE SCALE GENOMIC DNA]</scope>
    <source>
        <strain evidence="3 4">SC16a</strain>
    </source>
</reference>
<feature type="compositionally biased region" description="Polar residues" evidence="1">
    <location>
        <begin position="193"/>
        <end position="205"/>
    </location>
</feature>
<gene>
    <name evidence="3" type="ORF">XA68_17725</name>
</gene>
<feature type="compositionally biased region" description="Basic and acidic residues" evidence="1">
    <location>
        <begin position="216"/>
        <end position="241"/>
    </location>
</feature>
<evidence type="ECO:0000256" key="1">
    <source>
        <dbReference type="SAM" id="MobiDB-lite"/>
    </source>
</evidence>
<feature type="region of interest" description="Disordered" evidence="1">
    <location>
        <begin position="130"/>
        <end position="725"/>
    </location>
</feature>
<dbReference type="EMBL" id="LAZP02000791">
    <property type="protein sequence ID" value="PFH55727.1"/>
    <property type="molecule type" value="Genomic_DNA"/>
</dbReference>
<protein>
    <recommendedName>
        <fullName evidence="2">DUF6987 domain-containing protein</fullName>
    </recommendedName>
</protein>
<organism evidence="3 4">
    <name type="scientific">Ophiocordyceps unilateralis</name>
    <name type="common">Zombie-ant fungus</name>
    <name type="synonym">Torrubia unilateralis</name>
    <dbReference type="NCBI Taxonomy" id="268505"/>
    <lineage>
        <taxon>Eukaryota</taxon>
        <taxon>Fungi</taxon>
        <taxon>Dikarya</taxon>
        <taxon>Ascomycota</taxon>
        <taxon>Pezizomycotina</taxon>
        <taxon>Sordariomycetes</taxon>
        <taxon>Hypocreomycetidae</taxon>
        <taxon>Hypocreales</taxon>
        <taxon>Ophiocordycipitaceae</taxon>
        <taxon>Ophiocordyceps</taxon>
    </lineage>
</organism>
<dbReference type="PANTHER" id="PTHR39461">
    <property type="entry name" value="LEA DOMAIN PROTEIN (AFU_ORTHOLOGUE AFUA_8G04920)"/>
    <property type="match status" value="1"/>
</dbReference>